<evidence type="ECO:0000256" key="3">
    <source>
        <dbReference type="ARBA" id="ARBA00022729"/>
    </source>
</evidence>
<reference evidence="5" key="4">
    <citation type="submission" date="2024-05" db="EMBL/GenBank/DDBJ databases">
        <authorList>
            <person name="Sun Q."/>
            <person name="Zhou Y."/>
        </authorList>
    </citation>
    <scope>NUCLEOTIDE SEQUENCE</scope>
    <source>
        <strain evidence="5">CGMCC 1.11013</strain>
    </source>
</reference>
<protein>
    <recommendedName>
        <fullName evidence="2">Curli production assembly/transport component CsgF</fullName>
    </recommendedName>
</protein>
<proteinExistence type="predicted"/>
<comment type="function">
    <text evidence="1">May be involved in the biogenesis of curli organelles.</text>
</comment>
<sequence>MKTNALVRSAVIACALTSTLFMPLTDAHATALVYEPVNPNFGGNPLNGPNLLNEANAQNKYKDPSLSDLGTGSQSTLDQFNTQLQQAILSRVASSISSSIVGADGTLHPGTINTGNFSIAITSVTGGNLQVTTTDKTTGASTTFVVGNGQ</sequence>
<gene>
    <name evidence="6" type="ORF">BG57_10615</name>
    <name evidence="5" type="ORF">GCM10010985_34640</name>
</gene>
<name>A0A069P872_9BURK</name>
<dbReference type="Proteomes" id="UP000027439">
    <property type="component" value="Unassembled WGS sequence"/>
</dbReference>
<feature type="chain" id="PRO_5001664059" description="Curli production assembly/transport component CsgF" evidence="4">
    <location>
        <begin position="30"/>
        <end position="150"/>
    </location>
</feature>
<dbReference type="InterPro" id="IPR018893">
    <property type="entry name" value="T8SS_CsgF"/>
</dbReference>
<organism evidence="6 7">
    <name type="scientific">Caballeronia grimmiae</name>
    <dbReference type="NCBI Taxonomy" id="1071679"/>
    <lineage>
        <taxon>Bacteria</taxon>
        <taxon>Pseudomonadati</taxon>
        <taxon>Pseudomonadota</taxon>
        <taxon>Betaproteobacteria</taxon>
        <taxon>Burkholderiales</taxon>
        <taxon>Burkholderiaceae</taxon>
        <taxon>Caballeronia</taxon>
    </lineage>
</organism>
<evidence type="ECO:0000313" key="6">
    <source>
        <dbReference type="EMBL" id="KDR36823.1"/>
    </source>
</evidence>
<dbReference type="EMBL" id="JFHE01000002">
    <property type="protein sequence ID" value="KDR36823.1"/>
    <property type="molecule type" value="Genomic_DNA"/>
</dbReference>
<evidence type="ECO:0000256" key="1">
    <source>
        <dbReference type="ARBA" id="ARBA00003989"/>
    </source>
</evidence>
<dbReference type="RefSeq" id="WP_035960125.1">
    <property type="nucleotide sequence ID" value="NZ_BMEG01000005.1"/>
</dbReference>
<reference evidence="8" key="3">
    <citation type="journal article" date="2019" name="Int. J. Syst. Evol. Microbiol.">
        <title>The Global Catalogue of Microorganisms (GCM) 10K type strain sequencing project: providing services to taxonomists for standard genome sequencing and annotation.</title>
        <authorList>
            <consortium name="The Broad Institute Genomics Platform"/>
            <consortium name="The Broad Institute Genome Sequencing Center for Infectious Disease"/>
            <person name="Wu L."/>
            <person name="Ma J."/>
        </authorList>
    </citation>
    <scope>NUCLEOTIDE SEQUENCE [LARGE SCALE GENOMIC DNA]</scope>
    <source>
        <strain evidence="8">CGMCC 1.11013</strain>
    </source>
</reference>
<dbReference type="Pfam" id="PF10614">
    <property type="entry name" value="CsgF"/>
    <property type="match status" value="1"/>
</dbReference>
<accession>A0A069P872</accession>
<dbReference type="STRING" id="1071679.BG57_10615"/>
<dbReference type="EMBL" id="BMEG01000005">
    <property type="protein sequence ID" value="GGD77141.1"/>
    <property type="molecule type" value="Genomic_DNA"/>
</dbReference>
<dbReference type="eggNOG" id="ENOG5032U3R">
    <property type="taxonomic scope" value="Bacteria"/>
</dbReference>
<evidence type="ECO:0000313" key="8">
    <source>
        <dbReference type="Proteomes" id="UP000597138"/>
    </source>
</evidence>
<feature type="signal peptide" evidence="4">
    <location>
        <begin position="1"/>
        <end position="29"/>
    </location>
</feature>
<keyword evidence="8" id="KW-1185">Reference proteome</keyword>
<dbReference type="Proteomes" id="UP000597138">
    <property type="component" value="Unassembled WGS sequence"/>
</dbReference>
<evidence type="ECO:0000256" key="4">
    <source>
        <dbReference type="SAM" id="SignalP"/>
    </source>
</evidence>
<comment type="caution">
    <text evidence="6">The sequence shown here is derived from an EMBL/GenBank/DDBJ whole genome shotgun (WGS) entry which is preliminary data.</text>
</comment>
<reference evidence="5" key="1">
    <citation type="journal article" date="2014" name="Int. J. Syst. Evol. Microbiol.">
        <title>Complete genome of a new Firmicutes species belonging to the dominant human colonic microbiota ('Ruminococcus bicirculans') reveals two chromosomes and a selective capacity to utilize plant glucans.</title>
        <authorList>
            <consortium name="NISC Comparative Sequencing Program"/>
            <person name="Wegmann U."/>
            <person name="Louis P."/>
            <person name="Goesmann A."/>
            <person name="Henrissat B."/>
            <person name="Duncan S.H."/>
            <person name="Flint H.J."/>
        </authorList>
    </citation>
    <scope>NUCLEOTIDE SEQUENCE</scope>
    <source>
        <strain evidence="5">CGMCC 1.11013</strain>
    </source>
</reference>
<evidence type="ECO:0000256" key="2">
    <source>
        <dbReference type="ARBA" id="ARBA00014031"/>
    </source>
</evidence>
<dbReference type="OrthoDB" id="1443407at2"/>
<evidence type="ECO:0000313" key="5">
    <source>
        <dbReference type="EMBL" id="GGD77141.1"/>
    </source>
</evidence>
<evidence type="ECO:0000313" key="7">
    <source>
        <dbReference type="Proteomes" id="UP000027439"/>
    </source>
</evidence>
<keyword evidence="3 4" id="KW-0732">Signal</keyword>
<reference evidence="6 7" key="2">
    <citation type="submission" date="2014-03" db="EMBL/GenBank/DDBJ databases">
        <title>Draft Genome Sequences of Four Burkholderia Strains.</title>
        <authorList>
            <person name="Liu X.Y."/>
            <person name="Li C.X."/>
            <person name="Xu J.H."/>
        </authorList>
    </citation>
    <scope>NUCLEOTIDE SEQUENCE [LARGE SCALE GENOMIC DNA]</scope>
    <source>
        <strain evidence="6 7">R27</strain>
    </source>
</reference>
<dbReference type="AlphaFoldDB" id="A0A069P872"/>